<proteinExistence type="predicted"/>
<evidence type="ECO:0000313" key="2">
    <source>
        <dbReference type="EMBL" id="KAK8166551.1"/>
    </source>
</evidence>
<gene>
    <name evidence="2" type="ORF">IWX90DRAFT_216459</name>
</gene>
<feature type="region of interest" description="Disordered" evidence="1">
    <location>
        <begin position="141"/>
        <end position="185"/>
    </location>
</feature>
<accession>A0ABR1XTU4</accession>
<sequence>MWYPSSIGNPNGVNCRMVDSVWVNRIRGNQHGRRRRWTAKRLAGRSGPARNADAAQPSRRHLSRAVVGRRHGERLLFRHKVTEGQGTRKTSSEARGGSGFNRHPDARSSWRRAPRHTAPASLPAGRRYVIDALLLQQHQGTLRNPSHHRHASRPRVQRSSVKPQQSLAPSPSPSRPARRCPYTGPEGRRLAVAQCIATGLQRCDLRQRRPWL</sequence>
<comment type="caution">
    <text evidence="2">The sequence shown here is derived from an EMBL/GenBank/DDBJ whole genome shotgun (WGS) entry which is preliminary data.</text>
</comment>
<evidence type="ECO:0000256" key="1">
    <source>
        <dbReference type="SAM" id="MobiDB-lite"/>
    </source>
</evidence>
<feature type="compositionally biased region" description="Basic residues" evidence="1">
    <location>
        <begin position="58"/>
        <end position="72"/>
    </location>
</feature>
<feature type="compositionally biased region" description="Basic and acidic residues" evidence="1">
    <location>
        <begin position="73"/>
        <end position="82"/>
    </location>
</feature>
<feature type="region of interest" description="Disordered" evidence="1">
    <location>
        <begin position="41"/>
        <end position="123"/>
    </location>
</feature>
<reference evidence="2 3" key="1">
    <citation type="journal article" date="2022" name="G3 (Bethesda)">
        <title>Enemy or ally: a genomic approach to elucidate the lifestyle of Phyllosticta citrichinaensis.</title>
        <authorList>
            <person name="Buijs V.A."/>
            <person name="Groenewald J.Z."/>
            <person name="Haridas S."/>
            <person name="LaButti K.M."/>
            <person name="Lipzen A."/>
            <person name="Martin F.M."/>
            <person name="Barry K."/>
            <person name="Grigoriev I.V."/>
            <person name="Crous P.W."/>
            <person name="Seidl M.F."/>
        </authorList>
    </citation>
    <scope>NUCLEOTIDE SEQUENCE [LARGE SCALE GENOMIC DNA]</scope>
    <source>
        <strain evidence="2 3">CBS 129764</strain>
    </source>
</reference>
<dbReference type="EMBL" id="JBBWUH010000005">
    <property type="protein sequence ID" value="KAK8166551.1"/>
    <property type="molecule type" value="Genomic_DNA"/>
</dbReference>
<organism evidence="2 3">
    <name type="scientific">Phyllosticta citrichinensis</name>
    <dbReference type="NCBI Taxonomy" id="1130410"/>
    <lineage>
        <taxon>Eukaryota</taxon>
        <taxon>Fungi</taxon>
        <taxon>Dikarya</taxon>
        <taxon>Ascomycota</taxon>
        <taxon>Pezizomycotina</taxon>
        <taxon>Dothideomycetes</taxon>
        <taxon>Dothideomycetes incertae sedis</taxon>
        <taxon>Botryosphaeriales</taxon>
        <taxon>Phyllostictaceae</taxon>
        <taxon>Phyllosticta</taxon>
    </lineage>
</organism>
<protein>
    <submittedName>
        <fullName evidence="2">Uncharacterized protein</fullName>
    </submittedName>
</protein>
<evidence type="ECO:0000313" key="3">
    <source>
        <dbReference type="Proteomes" id="UP001456524"/>
    </source>
</evidence>
<feature type="compositionally biased region" description="Polar residues" evidence="1">
    <location>
        <begin position="157"/>
        <end position="167"/>
    </location>
</feature>
<feature type="compositionally biased region" description="Basic residues" evidence="1">
    <location>
        <begin position="145"/>
        <end position="156"/>
    </location>
</feature>
<dbReference type="Proteomes" id="UP001456524">
    <property type="component" value="Unassembled WGS sequence"/>
</dbReference>
<name>A0ABR1XTU4_9PEZI</name>
<keyword evidence="3" id="KW-1185">Reference proteome</keyword>